<feature type="compositionally biased region" description="Basic residues" evidence="1">
    <location>
        <begin position="17"/>
        <end position="28"/>
    </location>
</feature>
<dbReference type="EMBL" id="CAJVPJ010007699">
    <property type="protein sequence ID" value="CAG8677172.1"/>
    <property type="molecule type" value="Genomic_DNA"/>
</dbReference>
<feature type="region of interest" description="Disordered" evidence="1">
    <location>
        <begin position="17"/>
        <end position="41"/>
    </location>
</feature>
<organism evidence="2 3">
    <name type="scientific">Paraglomus occultum</name>
    <dbReference type="NCBI Taxonomy" id="144539"/>
    <lineage>
        <taxon>Eukaryota</taxon>
        <taxon>Fungi</taxon>
        <taxon>Fungi incertae sedis</taxon>
        <taxon>Mucoromycota</taxon>
        <taxon>Glomeromycotina</taxon>
        <taxon>Glomeromycetes</taxon>
        <taxon>Paraglomerales</taxon>
        <taxon>Paraglomeraceae</taxon>
        <taxon>Paraglomus</taxon>
    </lineage>
</organism>
<keyword evidence="3" id="KW-1185">Reference proteome</keyword>
<evidence type="ECO:0000313" key="2">
    <source>
        <dbReference type="EMBL" id="CAG8677172.1"/>
    </source>
</evidence>
<reference evidence="2" key="1">
    <citation type="submission" date="2021-06" db="EMBL/GenBank/DDBJ databases">
        <authorList>
            <person name="Kallberg Y."/>
            <person name="Tangrot J."/>
            <person name="Rosling A."/>
        </authorList>
    </citation>
    <scope>NUCLEOTIDE SEQUENCE</scope>
    <source>
        <strain evidence="2">IA702</strain>
    </source>
</reference>
<comment type="caution">
    <text evidence="2">The sequence shown here is derived from an EMBL/GenBank/DDBJ whole genome shotgun (WGS) entry which is preliminary data.</text>
</comment>
<feature type="non-terminal residue" evidence="2">
    <location>
        <position position="1"/>
    </location>
</feature>
<dbReference type="AlphaFoldDB" id="A0A9N9EF24"/>
<feature type="non-terminal residue" evidence="2">
    <location>
        <position position="41"/>
    </location>
</feature>
<sequence length="41" mass="4933">ARKYQPPSLRFRRVRRTRYTSSGTHKRWNNANLTDVDQDIA</sequence>
<gene>
    <name evidence="2" type="ORF">POCULU_LOCUS11297</name>
</gene>
<proteinExistence type="predicted"/>
<evidence type="ECO:0000313" key="3">
    <source>
        <dbReference type="Proteomes" id="UP000789572"/>
    </source>
</evidence>
<dbReference type="Proteomes" id="UP000789572">
    <property type="component" value="Unassembled WGS sequence"/>
</dbReference>
<name>A0A9N9EF24_9GLOM</name>
<protein>
    <submittedName>
        <fullName evidence="2">3595_t:CDS:1</fullName>
    </submittedName>
</protein>
<evidence type="ECO:0000256" key="1">
    <source>
        <dbReference type="SAM" id="MobiDB-lite"/>
    </source>
</evidence>
<accession>A0A9N9EF24</accession>